<dbReference type="OrthoDB" id="6446111at2"/>
<dbReference type="EMBL" id="NIBT01000038">
    <property type="protein sequence ID" value="PHM22128.1"/>
    <property type="molecule type" value="Genomic_DNA"/>
</dbReference>
<dbReference type="Proteomes" id="UP000283568">
    <property type="component" value="Unassembled WGS sequence"/>
</dbReference>
<evidence type="ECO:0000313" key="5">
    <source>
        <dbReference type="Proteomes" id="UP000283568"/>
    </source>
</evidence>
<evidence type="ECO:0000313" key="4">
    <source>
        <dbReference type="Proteomes" id="UP000225605"/>
    </source>
</evidence>
<evidence type="ECO:0000313" key="2">
    <source>
        <dbReference type="EMBL" id="RKE87838.1"/>
    </source>
</evidence>
<comment type="caution">
    <text evidence="1">The sequence shown here is derived from an EMBL/GenBank/DDBJ whole genome shotgun (WGS) entry which is preliminary data.</text>
</comment>
<gene>
    <name evidence="3" type="ORF">BDE27_3375</name>
    <name evidence="2" type="ORF">BDE27_3379</name>
    <name evidence="1" type="ORF">Xehl_03924</name>
</gene>
<dbReference type="Proteomes" id="UP000225605">
    <property type="component" value="Unassembled WGS sequence"/>
</dbReference>
<sequence>MKSGNQSAAYNAELVQKYNIVDSYSIKRINKKRPNHSLLKGYYSGEIIYSLYIRDGDYMVLVDAFKNLNSANQNAQRIIGNHPQMEKYLATLGKP</sequence>
<dbReference type="AlphaFoldDB" id="A0A2D0IK21"/>
<dbReference type="EMBL" id="RAQI01000005">
    <property type="protein sequence ID" value="RKE88722.1"/>
    <property type="molecule type" value="Genomic_DNA"/>
</dbReference>
<dbReference type="EMBL" id="RAQI01000006">
    <property type="protein sequence ID" value="RKE87838.1"/>
    <property type="molecule type" value="Genomic_DNA"/>
</dbReference>
<protein>
    <submittedName>
        <fullName evidence="1">Uncharacterized protein</fullName>
    </submittedName>
</protein>
<evidence type="ECO:0000313" key="3">
    <source>
        <dbReference type="EMBL" id="RKE88722.1"/>
    </source>
</evidence>
<dbReference type="RefSeq" id="WP_099134030.1">
    <property type="nucleotide sequence ID" value="NZ_CAWNOJ010000051.1"/>
</dbReference>
<evidence type="ECO:0000313" key="1">
    <source>
        <dbReference type="EMBL" id="PHM22128.1"/>
    </source>
</evidence>
<name>A0A2D0IK21_9GAMM</name>
<organism evidence="1 4">
    <name type="scientific">Xenorhabdus ehlersii</name>
    <dbReference type="NCBI Taxonomy" id="290111"/>
    <lineage>
        <taxon>Bacteria</taxon>
        <taxon>Pseudomonadati</taxon>
        <taxon>Pseudomonadota</taxon>
        <taxon>Gammaproteobacteria</taxon>
        <taxon>Enterobacterales</taxon>
        <taxon>Morganellaceae</taxon>
        <taxon>Xenorhabdus</taxon>
    </lineage>
</organism>
<reference evidence="2 5" key="2">
    <citation type="submission" date="2018-09" db="EMBL/GenBank/DDBJ databases">
        <title>Genomic Encyclopedia of Archaeal and Bacterial Type Strains, Phase II (KMG-II): from individual species to whole genera.</title>
        <authorList>
            <person name="Goeker M."/>
        </authorList>
    </citation>
    <scope>NUCLEOTIDE SEQUENCE [LARGE SCALE GENOMIC DNA]</scope>
    <source>
        <strain evidence="2 5">DSM 16337</strain>
    </source>
</reference>
<proteinExistence type="predicted"/>
<reference evidence="1 4" key="1">
    <citation type="journal article" date="2017" name="Nat. Microbiol.">
        <title>Natural product diversity associated with the nematode symbionts Photorhabdus and Xenorhabdus.</title>
        <authorList>
            <person name="Tobias N.J."/>
            <person name="Wolff H."/>
            <person name="Djahanschiri B."/>
            <person name="Grundmann F."/>
            <person name="Kronenwerth M."/>
            <person name="Shi Y.M."/>
            <person name="Simonyi S."/>
            <person name="Grun P."/>
            <person name="Shapiro-Ilan D."/>
            <person name="Pidot S.J."/>
            <person name="Stinear T.P."/>
            <person name="Ebersberger I."/>
            <person name="Bode H.B."/>
        </authorList>
    </citation>
    <scope>NUCLEOTIDE SEQUENCE [LARGE SCALE GENOMIC DNA]</scope>
    <source>
        <strain evidence="1 4">DSM 16337</strain>
    </source>
</reference>
<accession>A0A2D0IK21</accession>
<keyword evidence="5" id="KW-1185">Reference proteome</keyword>